<organism evidence="1 2">
    <name type="scientific">Glarea lozoyensis (strain ATCC 20868 / MF5171)</name>
    <dbReference type="NCBI Taxonomy" id="1116229"/>
    <lineage>
        <taxon>Eukaryota</taxon>
        <taxon>Fungi</taxon>
        <taxon>Dikarya</taxon>
        <taxon>Ascomycota</taxon>
        <taxon>Pezizomycotina</taxon>
        <taxon>Leotiomycetes</taxon>
        <taxon>Helotiales</taxon>
        <taxon>Helotiaceae</taxon>
        <taxon>Glarea</taxon>
    </lineage>
</organism>
<protein>
    <submittedName>
        <fullName evidence="1">Uncharacterized protein</fullName>
    </submittedName>
</protein>
<dbReference type="GeneID" id="19461886"/>
<evidence type="ECO:0000313" key="1">
    <source>
        <dbReference type="EMBL" id="EPE26916.1"/>
    </source>
</evidence>
<gene>
    <name evidence="1" type="ORF">GLAREA_02830</name>
</gene>
<dbReference type="HOGENOM" id="CLU_573701_0_0_1"/>
<dbReference type="Proteomes" id="UP000016922">
    <property type="component" value="Unassembled WGS sequence"/>
</dbReference>
<name>S3D4B4_GLAL2</name>
<dbReference type="OrthoDB" id="3526531at2759"/>
<evidence type="ECO:0000313" key="2">
    <source>
        <dbReference type="Proteomes" id="UP000016922"/>
    </source>
</evidence>
<dbReference type="KEGG" id="glz:GLAREA_02830"/>
<reference evidence="1 2" key="1">
    <citation type="journal article" date="2013" name="BMC Genomics">
        <title>Genomics-driven discovery of the pneumocandin biosynthetic gene cluster in the fungus Glarea lozoyensis.</title>
        <authorList>
            <person name="Chen L."/>
            <person name="Yue Q."/>
            <person name="Zhang X."/>
            <person name="Xiang M."/>
            <person name="Wang C."/>
            <person name="Li S."/>
            <person name="Che Y."/>
            <person name="Ortiz-Lopez F.J."/>
            <person name="Bills G.F."/>
            <person name="Liu X."/>
            <person name="An Z."/>
        </authorList>
    </citation>
    <scope>NUCLEOTIDE SEQUENCE [LARGE SCALE GENOMIC DNA]</scope>
    <source>
        <strain evidence="2">ATCC 20868 / MF5171</strain>
    </source>
</reference>
<proteinExistence type="predicted"/>
<dbReference type="RefSeq" id="XP_008086106.1">
    <property type="nucleotide sequence ID" value="XM_008087915.1"/>
</dbReference>
<dbReference type="AlphaFoldDB" id="S3D4B4"/>
<dbReference type="EMBL" id="KE145370">
    <property type="protein sequence ID" value="EPE26916.1"/>
    <property type="molecule type" value="Genomic_DNA"/>
</dbReference>
<accession>S3D4B4</accession>
<keyword evidence="2" id="KW-1185">Reference proteome</keyword>
<sequence>MASITSMPVEILHLIFRALQDVTAGPRYVIRKPLEQEETNASCVSDDDPKKQARWTLSDAGPLHLAASCKSLREIYFSPYIPFNLVMEVPDPPGTGLAKRFYDFWYTGYGEGSLEHHLRRLRKSFRGKPLTRFEFQWKWKWESEYLNEHLVCMQLWTETLRDVSEVFGDELAVVVCSRGVDVETDFMSHAPKRIRALEDRSRSFPGRDPLLLRPTVDCIQPESDIDGGKVTTGSENNQILEDLPLPPVRNAAPRRAELGTLTPLALHVYFGHGQPTADVLMGCVLEMFANKNLRSFYICSDPNNFGVHRHNRRAIEGRDLYQIKNPYTVGNPWRFLLPSISQACKTLESITLDCALFWSEIAYCLPYLSKLKHFDCELMLMYTEPVHPPKLEGREKARERVSNTLALRDAEIVKQMKFKKNKNKKWLGIEDEGVRFPKIEPRKVDMGPEPRSRFVNVQMEVCLQLGKERMFKGRRS</sequence>